<keyword evidence="4" id="KW-1185">Reference proteome</keyword>
<dbReference type="InterPro" id="IPR049012">
    <property type="entry name" value="Mutator_transp_dom"/>
</dbReference>
<reference evidence="3 4" key="1">
    <citation type="journal article" date="2021" name="Elife">
        <title>Chloroplast acquisition without the gene transfer in kleptoplastic sea slugs, Plakobranchus ocellatus.</title>
        <authorList>
            <person name="Maeda T."/>
            <person name="Takahashi S."/>
            <person name="Yoshida T."/>
            <person name="Shimamura S."/>
            <person name="Takaki Y."/>
            <person name="Nagai Y."/>
            <person name="Toyoda A."/>
            <person name="Suzuki Y."/>
            <person name="Arimoto A."/>
            <person name="Ishii H."/>
            <person name="Satoh N."/>
            <person name="Nishiyama T."/>
            <person name="Hasebe M."/>
            <person name="Maruyama T."/>
            <person name="Minagawa J."/>
            <person name="Obokata J."/>
            <person name="Shigenobu S."/>
        </authorList>
    </citation>
    <scope>NUCLEOTIDE SEQUENCE [LARGE SCALE GENOMIC DNA]</scope>
</reference>
<feature type="compositionally biased region" description="Polar residues" evidence="1">
    <location>
        <begin position="101"/>
        <end position="119"/>
    </location>
</feature>
<feature type="domain" description="Mutator-like transposase" evidence="2">
    <location>
        <begin position="153"/>
        <end position="274"/>
    </location>
</feature>
<protein>
    <recommendedName>
        <fullName evidence="2">Mutator-like transposase domain-containing protein</fullName>
    </recommendedName>
</protein>
<evidence type="ECO:0000313" key="3">
    <source>
        <dbReference type="EMBL" id="GFO04328.1"/>
    </source>
</evidence>
<comment type="caution">
    <text evidence="3">The sequence shown here is derived from an EMBL/GenBank/DDBJ whole genome shotgun (WGS) entry which is preliminary data.</text>
</comment>
<dbReference type="Pfam" id="PF20700">
    <property type="entry name" value="Mutator"/>
    <property type="match status" value="1"/>
</dbReference>
<feature type="compositionally biased region" description="Low complexity" evidence="1">
    <location>
        <begin position="72"/>
        <end position="82"/>
    </location>
</feature>
<evidence type="ECO:0000256" key="1">
    <source>
        <dbReference type="SAM" id="MobiDB-lite"/>
    </source>
</evidence>
<dbReference type="AlphaFoldDB" id="A0AAV4AAP9"/>
<feature type="compositionally biased region" description="Basic residues" evidence="1">
    <location>
        <begin position="1"/>
        <end position="16"/>
    </location>
</feature>
<accession>A0AAV4AAP9</accession>
<organism evidence="3 4">
    <name type="scientific">Plakobranchus ocellatus</name>
    <dbReference type="NCBI Taxonomy" id="259542"/>
    <lineage>
        <taxon>Eukaryota</taxon>
        <taxon>Metazoa</taxon>
        <taxon>Spiralia</taxon>
        <taxon>Lophotrochozoa</taxon>
        <taxon>Mollusca</taxon>
        <taxon>Gastropoda</taxon>
        <taxon>Heterobranchia</taxon>
        <taxon>Euthyneura</taxon>
        <taxon>Panpulmonata</taxon>
        <taxon>Sacoglossa</taxon>
        <taxon>Placobranchoidea</taxon>
        <taxon>Plakobranchidae</taxon>
        <taxon>Plakobranchus</taxon>
    </lineage>
</organism>
<dbReference type="Proteomes" id="UP000735302">
    <property type="component" value="Unassembled WGS sequence"/>
</dbReference>
<dbReference type="EMBL" id="BLXT01003738">
    <property type="protein sequence ID" value="GFO04328.1"/>
    <property type="molecule type" value="Genomic_DNA"/>
</dbReference>
<proteinExistence type="predicted"/>
<gene>
    <name evidence="3" type="ORF">PoB_003083300</name>
</gene>
<name>A0AAV4AAP9_9GAST</name>
<evidence type="ECO:0000313" key="4">
    <source>
        <dbReference type="Proteomes" id="UP000735302"/>
    </source>
</evidence>
<evidence type="ECO:0000259" key="2">
    <source>
        <dbReference type="Pfam" id="PF20700"/>
    </source>
</evidence>
<feature type="region of interest" description="Disordered" evidence="1">
    <location>
        <begin position="1"/>
        <end position="126"/>
    </location>
</feature>
<sequence>MPRSVAKRSKSSRQKRSQMASIRPAASSSKTYLAPSSEPTALPESYPDSEPVLPSPSELETPSDPALPPSEPAASSEQALEPVPSTKQAPDSEPAALVPAENSSSTPASSAMPHSSSEPGPSASKRKLNYFNKDHVVPVKLSLPTTILDLNCLQGLFTGMQCSTCNGNLQLREGQGSKGFAVHLQLSCIDCGEITNEVNTSTTTGRAYDVNRSMVASCPSAGMGHSGMQKLSEGSGLPGLHHKSYNTHVDAIFEKSSEVMEVILALSREKVLRVLSPKPPRGISRKWHP</sequence>